<organism evidence="1 2">
    <name type="scientific">Linum tenue</name>
    <dbReference type="NCBI Taxonomy" id="586396"/>
    <lineage>
        <taxon>Eukaryota</taxon>
        <taxon>Viridiplantae</taxon>
        <taxon>Streptophyta</taxon>
        <taxon>Embryophyta</taxon>
        <taxon>Tracheophyta</taxon>
        <taxon>Spermatophyta</taxon>
        <taxon>Magnoliopsida</taxon>
        <taxon>eudicotyledons</taxon>
        <taxon>Gunneridae</taxon>
        <taxon>Pentapetalae</taxon>
        <taxon>rosids</taxon>
        <taxon>fabids</taxon>
        <taxon>Malpighiales</taxon>
        <taxon>Linaceae</taxon>
        <taxon>Linum</taxon>
    </lineage>
</organism>
<evidence type="ECO:0000313" key="2">
    <source>
        <dbReference type="Proteomes" id="UP001154282"/>
    </source>
</evidence>
<reference evidence="1" key="1">
    <citation type="submission" date="2022-08" db="EMBL/GenBank/DDBJ databases">
        <authorList>
            <person name="Gutierrez-Valencia J."/>
        </authorList>
    </citation>
    <scope>NUCLEOTIDE SEQUENCE</scope>
</reference>
<accession>A0AAV0MD35</accession>
<dbReference type="Proteomes" id="UP001154282">
    <property type="component" value="Unassembled WGS sequence"/>
</dbReference>
<name>A0AAV0MD35_9ROSI</name>
<sequence>MVIFCDTLAFYISTTAESHHIKPWTHQHAKKEEGVEIFLQLLVLGQSPIILEAITYVPFSSPSTI</sequence>
<gene>
    <name evidence="1" type="ORF">LITE_LOCUS27660</name>
</gene>
<protein>
    <submittedName>
        <fullName evidence="1">Uncharacterized protein</fullName>
    </submittedName>
</protein>
<evidence type="ECO:0000313" key="1">
    <source>
        <dbReference type="EMBL" id="CAI0443413.1"/>
    </source>
</evidence>
<proteinExistence type="predicted"/>
<keyword evidence="2" id="KW-1185">Reference proteome</keyword>
<dbReference type="AlphaFoldDB" id="A0AAV0MD35"/>
<dbReference type="EMBL" id="CAMGYJ010000007">
    <property type="protein sequence ID" value="CAI0443413.1"/>
    <property type="molecule type" value="Genomic_DNA"/>
</dbReference>
<comment type="caution">
    <text evidence="1">The sequence shown here is derived from an EMBL/GenBank/DDBJ whole genome shotgun (WGS) entry which is preliminary data.</text>
</comment>